<dbReference type="SUPFAM" id="SSF56645">
    <property type="entry name" value="Acyl-CoA dehydrogenase NM domain-like"/>
    <property type="match status" value="1"/>
</dbReference>
<gene>
    <name evidence="2" type="ORF">HUK81_07490</name>
</gene>
<dbReference type="GO" id="GO:0033539">
    <property type="term" value="P:fatty acid beta-oxidation using acyl-CoA dehydrogenase"/>
    <property type="evidence" value="ECO:0007669"/>
    <property type="project" value="TreeGrafter"/>
</dbReference>
<evidence type="ECO:0000313" key="2">
    <source>
        <dbReference type="EMBL" id="NVN36780.1"/>
    </source>
</evidence>
<keyword evidence="1" id="KW-0560">Oxidoreductase</keyword>
<dbReference type="SUPFAM" id="SSF47203">
    <property type="entry name" value="Acyl-CoA dehydrogenase C-terminal domain-like"/>
    <property type="match status" value="1"/>
</dbReference>
<dbReference type="RefSeq" id="WP_176642956.1">
    <property type="nucleotide sequence ID" value="NZ_JABXXS010000013.1"/>
</dbReference>
<comment type="caution">
    <text evidence="2">The sequence shown here is derived from an EMBL/GenBank/DDBJ whole genome shotgun (WGS) entry which is preliminary data.</text>
</comment>
<protein>
    <submittedName>
        <fullName evidence="2">Acyl-CoA dehydrogenase</fullName>
    </submittedName>
</protein>
<dbReference type="InterPro" id="IPR050741">
    <property type="entry name" value="Acyl-CoA_dehydrogenase"/>
</dbReference>
<dbReference type="InterPro" id="IPR009100">
    <property type="entry name" value="AcylCoA_DH/oxidase_NM_dom_sf"/>
</dbReference>
<accession>A0A850P290</accession>
<evidence type="ECO:0000313" key="3">
    <source>
        <dbReference type="Proteomes" id="UP000522590"/>
    </source>
</evidence>
<dbReference type="Gene3D" id="1.20.140.10">
    <property type="entry name" value="Butyryl-CoA Dehydrogenase, subunit A, domain 3"/>
    <property type="match status" value="1"/>
</dbReference>
<proteinExistence type="predicted"/>
<reference evidence="2 3" key="1">
    <citation type="submission" date="2020-06" db="EMBL/GenBank/DDBJ databases">
        <title>Description of novel acetic acid bacteria.</title>
        <authorList>
            <person name="Sombolestani A."/>
        </authorList>
    </citation>
    <scope>NUCLEOTIDE SEQUENCE [LARGE SCALE GENOMIC DNA]</scope>
    <source>
        <strain evidence="2 3">LMG 25</strain>
    </source>
</reference>
<dbReference type="Gene3D" id="1.10.540.10">
    <property type="entry name" value="Acyl-CoA dehydrogenase/oxidase, N-terminal domain"/>
    <property type="match status" value="1"/>
</dbReference>
<dbReference type="AlphaFoldDB" id="A0A850P290"/>
<dbReference type="Gene3D" id="2.40.110.10">
    <property type="entry name" value="Butyryl-CoA Dehydrogenase, subunit A, domain 2"/>
    <property type="match status" value="1"/>
</dbReference>
<name>A0A850P290_9PROT</name>
<dbReference type="GO" id="GO:0005737">
    <property type="term" value="C:cytoplasm"/>
    <property type="evidence" value="ECO:0007669"/>
    <property type="project" value="TreeGrafter"/>
</dbReference>
<dbReference type="EMBL" id="JABXXS010000013">
    <property type="protein sequence ID" value="NVN36780.1"/>
    <property type="molecule type" value="Genomic_DNA"/>
</dbReference>
<dbReference type="GO" id="GO:0003995">
    <property type="term" value="F:acyl-CoA dehydrogenase activity"/>
    <property type="evidence" value="ECO:0007669"/>
    <property type="project" value="TreeGrafter"/>
</dbReference>
<dbReference type="PANTHER" id="PTHR48083">
    <property type="entry name" value="MEDIUM-CHAIN SPECIFIC ACYL-COA DEHYDROGENASE, MITOCHONDRIAL-RELATED"/>
    <property type="match status" value="1"/>
</dbReference>
<dbReference type="Proteomes" id="UP000522590">
    <property type="component" value="Unassembled WGS sequence"/>
</dbReference>
<dbReference type="PANTHER" id="PTHR48083:SF37">
    <property type="entry name" value="DEHYDROGENASE, PUTATIVE-RELATED"/>
    <property type="match status" value="1"/>
</dbReference>
<dbReference type="GO" id="GO:0050660">
    <property type="term" value="F:flavin adenine dinucleotide binding"/>
    <property type="evidence" value="ECO:0007669"/>
    <property type="project" value="InterPro"/>
</dbReference>
<organism evidence="2 3">
    <name type="scientific">Komagataeibacter swingsii</name>
    <dbReference type="NCBI Taxonomy" id="215220"/>
    <lineage>
        <taxon>Bacteria</taxon>
        <taxon>Pseudomonadati</taxon>
        <taxon>Pseudomonadota</taxon>
        <taxon>Alphaproteobacteria</taxon>
        <taxon>Acetobacterales</taxon>
        <taxon>Acetobacteraceae</taxon>
        <taxon>Komagataeibacter</taxon>
    </lineage>
</organism>
<dbReference type="InterPro" id="IPR037069">
    <property type="entry name" value="AcylCoA_DH/ox_N_sf"/>
</dbReference>
<dbReference type="InterPro" id="IPR036250">
    <property type="entry name" value="AcylCo_DH-like_C"/>
</dbReference>
<sequence length="374" mass="39024">MTFPFDALAACRAELEAEAAVNDARAAFPTAGLDRLRHLGVLASALPRTLGGLGFGVEAHGAAGLLHMLRLVGQGSLALGRVVEGHVNAIRLVALYGTPEQLAHVGREVHAGALYGLWVTDGAAPLRMDQTARGVTLHGGKAFASGARHVTRALVTARAGQDGTGQEVTRMLLVAMGEGRAIHDAGAGLSGMRGAGTGQCDLTGMTVLPSALVGQAGDYLRQPEFSAGAWRGMAVALGGIERLTALLRGQLAARGRAGSPAQQARIGMALIATETALLWTRRAALVASGQDRLEAGDIAATVNLARIAVERAGLEVIELVERGLGLSAFVRDNVVERIIRDLATYLRQPAPDETLCEAAAWFTPRDMPQPDIRP</sequence>
<evidence type="ECO:0000256" key="1">
    <source>
        <dbReference type="ARBA" id="ARBA00023002"/>
    </source>
</evidence>
<dbReference type="InterPro" id="IPR046373">
    <property type="entry name" value="Acyl-CoA_Oxase/DH_mid-dom_sf"/>
</dbReference>